<evidence type="ECO:0000259" key="6">
    <source>
        <dbReference type="Pfam" id="PF00561"/>
    </source>
</evidence>
<name>A0A1W2D555_9MICO</name>
<protein>
    <submittedName>
        <fullName evidence="8">TAP-like protein</fullName>
    </submittedName>
</protein>
<dbReference type="InterPro" id="IPR051601">
    <property type="entry name" value="Serine_prot/Carboxylest_S33"/>
</dbReference>
<dbReference type="InterPro" id="IPR029058">
    <property type="entry name" value="AB_hydrolase_fold"/>
</dbReference>
<dbReference type="Gene3D" id="3.40.50.1820">
    <property type="entry name" value="alpha/beta hydrolase"/>
    <property type="match status" value="1"/>
</dbReference>
<comment type="similarity">
    <text evidence="1">Belongs to the peptidase S33 family.</text>
</comment>
<dbReference type="PANTHER" id="PTHR43248">
    <property type="entry name" value="2-SUCCINYL-6-HYDROXY-2,4-CYCLOHEXADIENE-1-CARBOXYLATE SYNTHASE"/>
    <property type="match status" value="1"/>
</dbReference>
<dbReference type="EMBL" id="FWXN01000014">
    <property type="protein sequence ID" value="SMC92625.1"/>
    <property type="molecule type" value="Genomic_DNA"/>
</dbReference>
<sequence length="591" mass="63244">MMKNVRTRLLALTATAGLAVSLGSVTASAAPTPAAAPAAPTKATTTTSTEDAKLDKVATPRLGWFSCYGGAECATVKLPLDYDNPKGAKTNVAVLRQKATGKRIGTLFVNPGGPGGSSTEMAYAADQWLSPEVREKFDVVGVDPRGIGFSDQVQCLPVERQDEVMKDLRVAFPVGTTEQRRFITATKKVTRACSKNSLATSMSTAEVARDMEMVRRALGSDKLSYIGFSYGSHLGTTYANMFPKNFRSLVIDGVLSPTAWSGTRSTQSSPLEERLKSGRGASKALDKILRECGKVGPSRCGYAEGGDPRAKFAALTAELKKKPVEVTDPFEGGTFTLTYADVIGTLLGTLYDPEAPSIVDFALTDIESMIEASEAPQSRTATSQRTTLHREVVAELKKDRTAPRRGFVYDNSLDAFLSVTCTDSRETTRIADFPAYATKSDAAAPHFGPAWLWGSAGCAGDAFTGQDEDAYVGPYNRVTPKGVLVVGNYWDPATNYDGAVRTRSILGRSRLISSDSWGHTAYGVSACVTQRVDSYLLRGISPRIDATCPAETEMFPDWGAQAAPESVPQLLERTSLPKGKGKGFPAPTVVR</sequence>
<evidence type="ECO:0000256" key="1">
    <source>
        <dbReference type="ARBA" id="ARBA00010088"/>
    </source>
</evidence>
<dbReference type="OrthoDB" id="3252468at2"/>
<evidence type="ECO:0000256" key="3">
    <source>
        <dbReference type="ARBA" id="ARBA00022801"/>
    </source>
</evidence>
<dbReference type="AlphaFoldDB" id="A0A1W2D555"/>
<dbReference type="SUPFAM" id="SSF53474">
    <property type="entry name" value="alpha/beta-Hydrolases"/>
    <property type="match status" value="1"/>
</dbReference>
<keyword evidence="3" id="KW-0378">Hydrolase</keyword>
<dbReference type="Proteomes" id="UP000192634">
    <property type="component" value="Unassembled WGS sequence"/>
</dbReference>
<proteinExistence type="inferred from homology"/>
<dbReference type="GO" id="GO:0016787">
    <property type="term" value="F:hydrolase activity"/>
    <property type="evidence" value="ECO:0007669"/>
    <property type="project" value="UniProtKB-KW"/>
</dbReference>
<dbReference type="InterPro" id="IPR006311">
    <property type="entry name" value="TAT_signal"/>
</dbReference>
<feature type="domain" description="AB hydrolase-1" evidence="6">
    <location>
        <begin position="106"/>
        <end position="260"/>
    </location>
</feature>
<feature type="compositionally biased region" description="Polar residues" evidence="4">
    <location>
        <begin position="260"/>
        <end position="270"/>
    </location>
</feature>
<feature type="region of interest" description="Disordered" evidence="4">
    <location>
        <begin position="260"/>
        <end position="279"/>
    </location>
</feature>
<dbReference type="InterPro" id="IPR013595">
    <property type="entry name" value="Pept_S33_TAP-like_C"/>
</dbReference>
<dbReference type="RefSeq" id="WP_143445624.1">
    <property type="nucleotide sequence ID" value="NZ_FWXN01000014.1"/>
</dbReference>
<dbReference type="Pfam" id="PF08386">
    <property type="entry name" value="Abhydrolase_4"/>
    <property type="match status" value="1"/>
</dbReference>
<dbReference type="PANTHER" id="PTHR43248:SF29">
    <property type="entry name" value="TRIPEPTIDYL AMINOPEPTIDASE"/>
    <property type="match status" value="1"/>
</dbReference>
<feature type="signal peptide" evidence="5">
    <location>
        <begin position="1"/>
        <end position="29"/>
    </location>
</feature>
<organism evidence="8 9">
    <name type="scientific">Janibacter indicus</name>
    <dbReference type="NCBI Taxonomy" id="857417"/>
    <lineage>
        <taxon>Bacteria</taxon>
        <taxon>Bacillati</taxon>
        <taxon>Actinomycetota</taxon>
        <taxon>Actinomycetes</taxon>
        <taxon>Micrococcales</taxon>
        <taxon>Intrasporangiaceae</taxon>
        <taxon>Janibacter</taxon>
    </lineage>
</organism>
<dbReference type="InterPro" id="IPR000073">
    <property type="entry name" value="AB_hydrolase_1"/>
</dbReference>
<evidence type="ECO:0000313" key="9">
    <source>
        <dbReference type="Proteomes" id="UP000192634"/>
    </source>
</evidence>
<dbReference type="PROSITE" id="PS51318">
    <property type="entry name" value="TAT"/>
    <property type="match status" value="1"/>
</dbReference>
<keyword evidence="2 5" id="KW-0732">Signal</keyword>
<reference evidence="8 9" key="1">
    <citation type="submission" date="2017-04" db="EMBL/GenBank/DDBJ databases">
        <authorList>
            <person name="Afonso C.L."/>
            <person name="Miller P.J."/>
            <person name="Scott M.A."/>
            <person name="Spackman E."/>
            <person name="Goraichik I."/>
            <person name="Dimitrov K.M."/>
            <person name="Suarez D.L."/>
            <person name="Swayne D.E."/>
        </authorList>
    </citation>
    <scope>NUCLEOTIDE SEQUENCE [LARGE SCALE GENOMIC DNA]</scope>
    <source>
        <strain evidence="8 9">CGMCC 1.12511</strain>
    </source>
</reference>
<feature type="domain" description="Peptidase S33 tripeptidyl aminopeptidase-like C-terminal" evidence="7">
    <location>
        <begin position="445"/>
        <end position="548"/>
    </location>
</feature>
<gene>
    <name evidence="8" type="ORF">SAMN06296429_11456</name>
</gene>
<dbReference type="Pfam" id="PF00561">
    <property type="entry name" value="Abhydrolase_1"/>
    <property type="match status" value="1"/>
</dbReference>
<evidence type="ECO:0000256" key="2">
    <source>
        <dbReference type="ARBA" id="ARBA00022729"/>
    </source>
</evidence>
<evidence type="ECO:0000256" key="5">
    <source>
        <dbReference type="SAM" id="SignalP"/>
    </source>
</evidence>
<evidence type="ECO:0000313" key="8">
    <source>
        <dbReference type="EMBL" id="SMC92625.1"/>
    </source>
</evidence>
<feature type="chain" id="PRO_5012754707" evidence="5">
    <location>
        <begin position="30"/>
        <end position="591"/>
    </location>
</feature>
<evidence type="ECO:0000256" key="4">
    <source>
        <dbReference type="SAM" id="MobiDB-lite"/>
    </source>
</evidence>
<evidence type="ECO:0000259" key="7">
    <source>
        <dbReference type="Pfam" id="PF08386"/>
    </source>
</evidence>
<accession>A0A1W2D555</accession>